<dbReference type="EC" id="5.4.99.25" evidence="5"/>
<dbReference type="InterPro" id="IPR014780">
    <property type="entry name" value="tRNA_psdUridine_synth_TruB"/>
</dbReference>
<dbReference type="InterPro" id="IPR015240">
    <property type="entry name" value="tRNA_sdUridine_synth_fam1_C"/>
</dbReference>
<comment type="function">
    <text evidence="5">Responsible for synthesis of pseudouridine from uracil-55 in the psi GC loop of transfer RNAs.</text>
</comment>
<dbReference type="PANTHER" id="PTHR13767:SF2">
    <property type="entry name" value="PSEUDOURIDYLATE SYNTHASE TRUB1"/>
    <property type="match status" value="1"/>
</dbReference>
<feature type="active site" description="Nucleophile" evidence="5">
    <location>
        <position position="54"/>
    </location>
</feature>
<dbReference type="AlphaFoldDB" id="A0A4R2LA68"/>
<dbReference type="InterPro" id="IPR032819">
    <property type="entry name" value="TruB_C"/>
</dbReference>
<dbReference type="GO" id="GO:0031119">
    <property type="term" value="P:tRNA pseudouridine synthesis"/>
    <property type="evidence" value="ECO:0007669"/>
    <property type="project" value="UniProtKB-UniRule"/>
</dbReference>
<dbReference type="InterPro" id="IPR015947">
    <property type="entry name" value="PUA-like_sf"/>
</dbReference>
<dbReference type="CDD" id="cd21152">
    <property type="entry name" value="PUA_TruB_bacterial"/>
    <property type="match status" value="1"/>
</dbReference>
<evidence type="ECO:0000259" key="6">
    <source>
        <dbReference type="Pfam" id="PF01509"/>
    </source>
</evidence>
<evidence type="ECO:0000256" key="4">
    <source>
        <dbReference type="ARBA" id="ARBA00023235"/>
    </source>
</evidence>
<dbReference type="Gene3D" id="2.30.130.10">
    <property type="entry name" value="PUA domain"/>
    <property type="match status" value="1"/>
</dbReference>
<evidence type="ECO:0000256" key="3">
    <source>
        <dbReference type="ARBA" id="ARBA00022694"/>
    </source>
</evidence>
<keyword evidence="3 5" id="KW-0819">tRNA processing</keyword>
<dbReference type="GO" id="GO:1990481">
    <property type="term" value="P:mRNA pseudouridine synthesis"/>
    <property type="evidence" value="ECO:0007669"/>
    <property type="project" value="TreeGrafter"/>
</dbReference>
<dbReference type="InterPro" id="IPR020103">
    <property type="entry name" value="PsdUridine_synth_cat_dom_sf"/>
</dbReference>
<dbReference type="Pfam" id="PF09157">
    <property type="entry name" value="TruB-C_2"/>
    <property type="match status" value="1"/>
</dbReference>
<organism evidence="9 10">
    <name type="scientific">Plasticicumulans lactativorans</name>
    <dbReference type="NCBI Taxonomy" id="1133106"/>
    <lineage>
        <taxon>Bacteria</taxon>
        <taxon>Pseudomonadati</taxon>
        <taxon>Pseudomonadota</taxon>
        <taxon>Gammaproteobacteria</taxon>
        <taxon>Candidatus Competibacteraceae</taxon>
        <taxon>Plasticicumulans</taxon>
    </lineage>
</organism>
<evidence type="ECO:0000256" key="5">
    <source>
        <dbReference type="HAMAP-Rule" id="MF_01080"/>
    </source>
</evidence>
<comment type="similarity">
    <text evidence="2 5">Belongs to the pseudouridine synthase TruB family. Type 1 subfamily.</text>
</comment>
<protein>
    <recommendedName>
        <fullName evidence="5">tRNA pseudouridine synthase B</fullName>
        <ecNumber evidence="5">5.4.99.25</ecNumber>
    </recommendedName>
    <alternativeName>
        <fullName evidence="5">tRNA pseudouridine(55) synthase</fullName>
        <shortName evidence="5">Psi55 synthase</shortName>
    </alternativeName>
    <alternativeName>
        <fullName evidence="5">tRNA pseudouridylate synthase</fullName>
    </alternativeName>
    <alternativeName>
        <fullName evidence="5">tRNA-uridine isomerase</fullName>
    </alternativeName>
</protein>
<sequence length="315" mass="34260">MMVQQDAPRRRRERRDVHGIVLLDKPAGLSSNLALQIVRGIYGARKAGHGGSLDPLATGLLPLLFGEATKVSGRLLEATKGYRFTARLGITTSTGDAEGAVLEERPVERYDRAVFETVFERFRGEILQVPPMHSALKREGQPLYRLARKGVEVEREPRPVTIHALTLLGWDDTSFTADVRCSKGTYIRTLAVDIGAALGCGAHVVSLRRTEVAPYDATRMVTLEALRECAENGGDAALDAWLLPIDSALVDWPEVRLGADAAHYFVCGNAVQTRTAPRQGWVRVYADGGRFVGLGEVLDDGRVAPRRVLLPGAGA</sequence>
<gene>
    <name evidence="5" type="primary">truB</name>
    <name evidence="9" type="ORF">EV699_10595</name>
</gene>
<dbReference type="NCBIfam" id="TIGR00431">
    <property type="entry name" value="TruB"/>
    <property type="match status" value="1"/>
</dbReference>
<evidence type="ECO:0000256" key="1">
    <source>
        <dbReference type="ARBA" id="ARBA00000385"/>
    </source>
</evidence>
<dbReference type="EMBL" id="SLWY01000005">
    <property type="protein sequence ID" value="TCO82307.1"/>
    <property type="molecule type" value="Genomic_DNA"/>
</dbReference>
<evidence type="ECO:0000259" key="8">
    <source>
        <dbReference type="Pfam" id="PF16198"/>
    </source>
</evidence>
<dbReference type="HAMAP" id="MF_01080">
    <property type="entry name" value="TruB_bact"/>
    <property type="match status" value="1"/>
</dbReference>
<dbReference type="CDD" id="cd02573">
    <property type="entry name" value="PseudoU_synth_EcTruB"/>
    <property type="match status" value="1"/>
</dbReference>
<dbReference type="FunFam" id="2.30.130.10:FF:000012">
    <property type="entry name" value="tRNA pseudouridine synthase B"/>
    <property type="match status" value="1"/>
</dbReference>
<evidence type="ECO:0000313" key="10">
    <source>
        <dbReference type="Proteomes" id="UP000295765"/>
    </source>
</evidence>
<accession>A0A4R2LA68</accession>
<name>A0A4R2LA68_9GAMM</name>
<dbReference type="PANTHER" id="PTHR13767">
    <property type="entry name" value="TRNA-PSEUDOURIDINE SYNTHASE"/>
    <property type="match status" value="1"/>
</dbReference>
<evidence type="ECO:0000256" key="2">
    <source>
        <dbReference type="ARBA" id="ARBA00005642"/>
    </source>
</evidence>
<comment type="catalytic activity">
    <reaction evidence="1 5">
        <text>uridine(55) in tRNA = pseudouridine(55) in tRNA</text>
        <dbReference type="Rhea" id="RHEA:42532"/>
        <dbReference type="Rhea" id="RHEA-COMP:10101"/>
        <dbReference type="Rhea" id="RHEA-COMP:10102"/>
        <dbReference type="ChEBI" id="CHEBI:65314"/>
        <dbReference type="ChEBI" id="CHEBI:65315"/>
        <dbReference type="EC" id="5.4.99.25"/>
    </reaction>
</comment>
<dbReference type="Pfam" id="PF01509">
    <property type="entry name" value="TruB_N"/>
    <property type="match status" value="1"/>
</dbReference>
<evidence type="ECO:0000259" key="7">
    <source>
        <dbReference type="Pfam" id="PF09157"/>
    </source>
</evidence>
<dbReference type="InterPro" id="IPR036974">
    <property type="entry name" value="PUA_sf"/>
</dbReference>
<keyword evidence="4 5" id="KW-0413">Isomerase</keyword>
<keyword evidence="10" id="KW-1185">Reference proteome</keyword>
<feature type="domain" description="tRNA pseudouridylate synthase B C-terminal" evidence="8">
    <location>
        <begin position="188"/>
        <end position="249"/>
    </location>
</feature>
<dbReference type="Proteomes" id="UP000295765">
    <property type="component" value="Unassembled WGS sequence"/>
</dbReference>
<dbReference type="SUPFAM" id="SSF88697">
    <property type="entry name" value="PUA domain-like"/>
    <property type="match status" value="1"/>
</dbReference>
<dbReference type="Gene3D" id="3.30.2350.10">
    <property type="entry name" value="Pseudouridine synthase"/>
    <property type="match status" value="1"/>
</dbReference>
<reference evidence="9 10" key="1">
    <citation type="submission" date="2019-03" db="EMBL/GenBank/DDBJ databases">
        <title>Genomic Encyclopedia of Type Strains, Phase IV (KMG-IV): sequencing the most valuable type-strain genomes for metagenomic binning, comparative biology and taxonomic classification.</title>
        <authorList>
            <person name="Goeker M."/>
        </authorList>
    </citation>
    <scope>NUCLEOTIDE SEQUENCE [LARGE SCALE GENOMIC DNA]</scope>
    <source>
        <strain evidence="9 10">DSM 25287</strain>
    </source>
</reference>
<evidence type="ECO:0000313" key="9">
    <source>
        <dbReference type="EMBL" id="TCO82307.1"/>
    </source>
</evidence>
<dbReference type="SUPFAM" id="SSF55120">
    <property type="entry name" value="Pseudouridine synthase"/>
    <property type="match status" value="1"/>
</dbReference>
<feature type="domain" description="tRNA pseudouridine synthase II TruB subfamily 1 C-terminal" evidence="7">
    <location>
        <begin position="253"/>
        <end position="309"/>
    </location>
</feature>
<dbReference type="RefSeq" id="WP_243662565.1">
    <property type="nucleotide sequence ID" value="NZ_SLWY01000005.1"/>
</dbReference>
<proteinExistence type="inferred from homology"/>
<dbReference type="GO" id="GO:0160148">
    <property type="term" value="F:tRNA pseudouridine(55) synthase activity"/>
    <property type="evidence" value="ECO:0007669"/>
    <property type="project" value="UniProtKB-EC"/>
</dbReference>
<feature type="domain" description="Pseudouridine synthase II N-terminal" evidence="6">
    <location>
        <begin position="39"/>
        <end position="187"/>
    </location>
</feature>
<dbReference type="InterPro" id="IPR002501">
    <property type="entry name" value="PsdUridine_synth_N"/>
</dbReference>
<dbReference type="GO" id="GO:0003723">
    <property type="term" value="F:RNA binding"/>
    <property type="evidence" value="ECO:0007669"/>
    <property type="project" value="InterPro"/>
</dbReference>
<dbReference type="Pfam" id="PF16198">
    <property type="entry name" value="TruB_C_2"/>
    <property type="match status" value="1"/>
</dbReference>
<comment type="caution">
    <text evidence="9">The sequence shown here is derived from an EMBL/GenBank/DDBJ whole genome shotgun (WGS) entry which is preliminary data.</text>
</comment>